<evidence type="ECO:0000259" key="9">
    <source>
        <dbReference type="Pfam" id="PF01379"/>
    </source>
</evidence>
<proteinExistence type="inferred from homology"/>
<dbReference type="InterPro" id="IPR036803">
    <property type="entry name" value="Porphobilinogen_deaminase_C_sf"/>
</dbReference>
<evidence type="ECO:0000313" key="11">
    <source>
        <dbReference type="EMBL" id="QAR32339.1"/>
    </source>
</evidence>
<accession>A0A3R5YY64</accession>
<dbReference type="SUPFAM" id="SSF53850">
    <property type="entry name" value="Periplasmic binding protein-like II"/>
    <property type="match status" value="1"/>
</dbReference>
<feature type="domain" description="Porphobilinogen deaminase C-terminal" evidence="10">
    <location>
        <begin position="225"/>
        <end position="293"/>
    </location>
</feature>
<feature type="modified residue" description="S-(dipyrrolylmethanemethyl)cysteine" evidence="8">
    <location>
        <position position="240"/>
    </location>
</feature>
<reference evidence="11 12" key="1">
    <citation type="submission" date="2019-01" db="EMBL/GenBank/DDBJ databases">
        <title>Geovibrio thiophilus DSM 11263, complete genome.</title>
        <authorList>
            <person name="Spring S."/>
            <person name="Bunk B."/>
            <person name="Sproer C."/>
        </authorList>
    </citation>
    <scope>NUCLEOTIDE SEQUENCE [LARGE SCALE GENOMIC DNA]</scope>
    <source>
        <strain evidence="11 12">DSM 11263</strain>
    </source>
</reference>
<dbReference type="PANTHER" id="PTHR11557:SF0">
    <property type="entry name" value="PORPHOBILINOGEN DEAMINASE"/>
    <property type="match status" value="1"/>
</dbReference>
<name>A0A3R5YY64_9BACT</name>
<dbReference type="EMBL" id="CP035108">
    <property type="protein sequence ID" value="QAR32339.1"/>
    <property type="molecule type" value="Genomic_DNA"/>
</dbReference>
<evidence type="ECO:0000313" key="12">
    <source>
        <dbReference type="Proteomes" id="UP000287502"/>
    </source>
</evidence>
<dbReference type="InterPro" id="IPR000860">
    <property type="entry name" value="HemC"/>
</dbReference>
<sequence>MMKKVRIATRGSMLALWQANHIKALLEKEHKVECELLVIKTQGDKILDVPLAKIGGKGLFVKEIETALLENEADIAVHSMKDVPMLLPEGLELYASPEGETPEDAFVSVKYKTIADLPQNAVVGTSSLRRKVQLARLRPDLEIKDLRGNVNTRLRKLDDGEYDAIILARAGLVRLEYHDRVTDVISAEDMLPAVCQGILGIEVRSDDKESKQLLDFLRHEPTETRVRCERTFLRRLEGGCQAPIAGHSVIEGDRIIMKGLVSDLIGETYIEAENKGSVQDAAEIGYELAESILAAGGKEILDEIYSK</sequence>
<comment type="cofactor">
    <cofactor evidence="8">
        <name>dipyrromethane</name>
        <dbReference type="ChEBI" id="CHEBI:60342"/>
    </cofactor>
    <text evidence="8">Binds 1 dipyrromethane group covalently.</text>
</comment>
<comment type="pathway">
    <text evidence="2">Porphyrin-containing compound metabolism; protoporphyrin-IX biosynthesis; coproporphyrinogen-III from 5-aminolevulinate: step 2/4.</text>
</comment>
<dbReference type="NCBIfam" id="TIGR00212">
    <property type="entry name" value="hemC"/>
    <property type="match status" value="1"/>
</dbReference>
<organism evidence="11 12">
    <name type="scientific">Geovibrio thiophilus</name>
    <dbReference type="NCBI Taxonomy" id="139438"/>
    <lineage>
        <taxon>Bacteria</taxon>
        <taxon>Pseudomonadati</taxon>
        <taxon>Deferribacterota</taxon>
        <taxon>Deferribacteres</taxon>
        <taxon>Deferribacterales</taxon>
        <taxon>Geovibrionaceae</taxon>
        <taxon>Geovibrio</taxon>
    </lineage>
</organism>
<comment type="similarity">
    <text evidence="3 8">Belongs to the HMBS family.</text>
</comment>
<keyword evidence="5 8" id="KW-0808">Transferase</keyword>
<gene>
    <name evidence="8" type="primary">hemC</name>
    <name evidence="11" type="ORF">EP073_02680</name>
</gene>
<dbReference type="OrthoDB" id="9810298at2"/>
<evidence type="ECO:0000256" key="2">
    <source>
        <dbReference type="ARBA" id="ARBA00004735"/>
    </source>
</evidence>
<comment type="function">
    <text evidence="1 8">Tetrapolymerization of the monopyrrole PBG into the hydroxymethylbilane pre-uroporphyrinogen in several discrete steps.</text>
</comment>
<dbReference type="PRINTS" id="PR00151">
    <property type="entry name" value="PORPHBDMNASE"/>
</dbReference>
<evidence type="ECO:0000256" key="7">
    <source>
        <dbReference type="ARBA" id="ARBA00048169"/>
    </source>
</evidence>
<keyword evidence="12" id="KW-1185">Reference proteome</keyword>
<dbReference type="PROSITE" id="PS00533">
    <property type="entry name" value="PORPHOBILINOGEN_DEAM"/>
    <property type="match status" value="1"/>
</dbReference>
<dbReference type="SUPFAM" id="SSF54782">
    <property type="entry name" value="Porphobilinogen deaminase (hydroxymethylbilane synthase), C-terminal domain"/>
    <property type="match status" value="1"/>
</dbReference>
<evidence type="ECO:0000256" key="8">
    <source>
        <dbReference type="HAMAP-Rule" id="MF_00260"/>
    </source>
</evidence>
<dbReference type="InterPro" id="IPR022419">
    <property type="entry name" value="Porphobilin_deaminase_cofac_BS"/>
</dbReference>
<dbReference type="InterPro" id="IPR022417">
    <property type="entry name" value="Porphobilin_deaminase_N"/>
</dbReference>
<dbReference type="FunFam" id="3.40.190.10:FF:000005">
    <property type="entry name" value="Porphobilinogen deaminase"/>
    <property type="match status" value="1"/>
</dbReference>
<dbReference type="GO" id="GO:0005737">
    <property type="term" value="C:cytoplasm"/>
    <property type="evidence" value="ECO:0007669"/>
    <property type="project" value="UniProtKB-UniRule"/>
</dbReference>
<dbReference type="PIRSF" id="PIRSF001438">
    <property type="entry name" value="4pyrrol_synth_OHMeBilane_synth"/>
    <property type="match status" value="1"/>
</dbReference>
<dbReference type="FunFam" id="3.40.190.10:FF:000004">
    <property type="entry name" value="Porphobilinogen deaminase"/>
    <property type="match status" value="1"/>
</dbReference>
<dbReference type="Gene3D" id="3.30.160.40">
    <property type="entry name" value="Porphobilinogen deaminase, C-terminal domain"/>
    <property type="match status" value="1"/>
</dbReference>
<evidence type="ECO:0000256" key="6">
    <source>
        <dbReference type="ARBA" id="ARBA00023244"/>
    </source>
</evidence>
<dbReference type="Proteomes" id="UP000287502">
    <property type="component" value="Chromosome"/>
</dbReference>
<dbReference type="PANTHER" id="PTHR11557">
    <property type="entry name" value="PORPHOBILINOGEN DEAMINASE"/>
    <property type="match status" value="1"/>
</dbReference>
<comment type="subunit">
    <text evidence="4 8">Monomer.</text>
</comment>
<dbReference type="AlphaFoldDB" id="A0A3R5YY64"/>
<keyword evidence="6 8" id="KW-0627">Porphyrin biosynthesis</keyword>
<comment type="catalytic activity">
    <reaction evidence="7 8">
        <text>4 porphobilinogen + H2O = hydroxymethylbilane + 4 NH4(+)</text>
        <dbReference type="Rhea" id="RHEA:13185"/>
        <dbReference type="ChEBI" id="CHEBI:15377"/>
        <dbReference type="ChEBI" id="CHEBI:28938"/>
        <dbReference type="ChEBI" id="CHEBI:57845"/>
        <dbReference type="ChEBI" id="CHEBI:58126"/>
        <dbReference type="EC" id="2.5.1.61"/>
    </reaction>
</comment>
<comment type="miscellaneous">
    <text evidence="8">The porphobilinogen subunits are added to the dipyrromethane group.</text>
</comment>
<dbReference type="GO" id="GO:0006782">
    <property type="term" value="P:protoporphyrinogen IX biosynthetic process"/>
    <property type="evidence" value="ECO:0007669"/>
    <property type="project" value="UniProtKB-UniRule"/>
</dbReference>
<protein>
    <recommendedName>
        <fullName evidence="8">Porphobilinogen deaminase</fullName>
        <shortName evidence="8">PBG</shortName>
        <ecNumber evidence="8">2.5.1.61</ecNumber>
    </recommendedName>
    <alternativeName>
        <fullName evidence="8">Hydroxymethylbilane synthase</fullName>
        <shortName evidence="8">HMBS</shortName>
    </alternativeName>
    <alternativeName>
        <fullName evidence="8">Pre-uroporphyrinogen synthase</fullName>
    </alternativeName>
</protein>
<dbReference type="Pfam" id="PF03900">
    <property type="entry name" value="Porphobil_deamC"/>
    <property type="match status" value="1"/>
</dbReference>
<dbReference type="EC" id="2.5.1.61" evidence="8"/>
<dbReference type="Gene3D" id="3.40.190.10">
    <property type="entry name" value="Periplasmic binding protein-like II"/>
    <property type="match status" value="2"/>
</dbReference>
<dbReference type="CDD" id="cd13646">
    <property type="entry name" value="PBP2_EcHMBS_like"/>
    <property type="match status" value="1"/>
</dbReference>
<evidence type="ECO:0000259" key="10">
    <source>
        <dbReference type="Pfam" id="PF03900"/>
    </source>
</evidence>
<evidence type="ECO:0000256" key="4">
    <source>
        <dbReference type="ARBA" id="ARBA00011245"/>
    </source>
</evidence>
<dbReference type="KEGG" id="gtl:EP073_02680"/>
<dbReference type="Pfam" id="PF01379">
    <property type="entry name" value="Porphobil_deam"/>
    <property type="match status" value="1"/>
</dbReference>
<evidence type="ECO:0000256" key="1">
    <source>
        <dbReference type="ARBA" id="ARBA00002869"/>
    </source>
</evidence>
<dbReference type="HAMAP" id="MF_00260">
    <property type="entry name" value="Porphobil_deam"/>
    <property type="match status" value="1"/>
</dbReference>
<dbReference type="GO" id="GO:0004418">
    <property type="term" value="F:hydroxymethylbilane synthase activity"/>
    <property type="evidence" value="ECO:0007669"/>
    <property type="project" value="UniProtKB-UniRule"/>
</dbReference>
<dbReference type="InterPro" id="IPR022418">
    <property type="entry name" value="Porphobilinogen_deaminase_C"/>
</dbReference>
<feature type="domain" description="Porphobilinogen deaminase N-terminal" evidence="9">
    <location>
        <begin position="5"/>
        <end position="211"/>
    </location>
</feature>
<evidence type="ECO:0000256" key="3">
    <source>
        <dbReference type="ARBA" id="ARBA00005638"/>
    </source>
</evidence>
<evidence type="ECO:0000256" key="5">
    <source>
        <dbReference type="ARBA" id="ARBA00022679"/>
    </source>
</evidence>